<accession>A0A9Q1E4K5</accession>
<proteinExistence type="predicted"/>
<dbReference type="GO" id="GO:0003677">
    <property type="term" value="F:DNA binding"/>
    <property type="evidence" value="ECO:0007669"/>
    <property type="project" value="UniProtKB-KW"/>
</dbReference>
<evidence type="ECO:0000256" key="2">
    <source>
        <dbReference type="ARBA" id="ARBA00023242"/>
    </source>
</evidence>
<evidence type="ECO:0000256" key="1">
    <source>
        <dbReference type="ARBA" id="ARBA00023125"/>
    </source>
</evidence>
<organism evidence="6 7">
    <name type="scientific">Synaphobranchus kaupii</name>
    <name type="common">Kaup's arrowtooth eel</name>
    <dbReference type="NCBI Taxonomy" id="118154"/>
    <lineage>
        <taxon>Eukaryota</taxon>
        <taxon>Metazoa</taxon>
        <taxon>Chordata</taxon>
        <taxon>Craniata</taxon>
        <taxon>Vertebrata</taxon>
        <taxon>Euteleostomi</taxon>
        <taxon>Actinopterygii</taxon>
        <taxon>Neopterygii</taxon>
        <taxon>Teleostei</taxon>
        <taxon>Anguilliformes</taxon>
        <taxon>Synaphobranchidae</taxon>
        <taxon>Synaphobranchus</taxon>
    </lineage>
</organism>
<dbReference type="AlphaFoldDB" id="A0A9Q1E4K5"/>
<feature type="domain" description="HTH psq-type" evidence="5">
    <location>
        <begin position="1"/>
        <end position="36"/>
    </location>
</feature>
<keyword evidence="1" id="KW-0238">DNA-binding</keyword>
<feature type="compositionally biased region" description="Low complexity" evidence="3">
    <location>
        <begin position="192"/>
        <end position="205"/>
    </location>
</feature>
<feature type="region of interest" description="Disordered" evidence="3">
    <location>
        <begin position="298"/>
        <end position="376"/>
    </location>
</feature>
<feature type="region of interest" description="Disordered" evidence="3">
    <location>
        <begin position="22"/>
        <end position="45"/>
    </location>
</feature>
<reference evidence="6" key="1">
    <citation type="journal article" date="2023" name="Science">
        <title>Genome structures resolve the early diversification of teleost fishes.</title>
        <authorList>
            <person name="Parey E."/>
            <person name="Louis A."/>
            <person name="Montfort J."/>
            <person name="Bouchez O."/>
            <person name="Roques C."/>
            <person name="Iampietro C."/>
            <person name="Lluch J."/>
            <person name="Castinel A."/>
            <person name="Donnadieu C."/>
            <person name="Desvignes T."/>
            <person name="Floi Bucao C."/>
            <person name="Jouanno E."/>
            <person name="Wen M."/>
            <person name="Mejri S."/>
            <person name="Dirks R."/>
            <person name="Jansen H."/>
            <person name="Henkel C."/>
            <person name="Chen W.J."/>
            <person name="Zahm M."/>
            <person name="Cabau C."/>
            <person name="Klopp C."/>
            <person name="Thompson A.W."/>
            <person name="Robinson-Rechavi M."/>
            <person name="Braasch I."/>
            <person name="Lecointre G."/>
            <person name="Bobe J."/>
            <person name="Postlethwait J.H."/>
            <person name="Berthelot C."/>
            <person name="Roest Crollius H."/>
            <person name="Guiguen Y."/>
        </authorList>
    </citation>
    <scope>NUCLEOTIDE SEQUENCE</scope>
    <source>
        <strain evidence="6">WJC10195</strain>
    </source>
</reference>
<keyword evidence="7" id="KW-1185">Reference proteome</keyword>
<feature type="compositionally biased region" description="Low complexity" evidence="3">
    <location>
        <begin position="171"/>
        <end position="183"/>
    </location>
</feature>
<feature type="region of interest" description="Disordered" evidence="3">
    <location>
        <begin position="162"/>
        <end position="211"/>
    </location>
</feature>
<feature type="compositionally biased region" description="Low complexity" evidence="3">
    <location>
        <begin position="325"/>
        <end position="376"/>
    </location>
</feature>
<dbReference type="Pfam" id="PF05225">
    <property type="entry name" value="HTH_psq"/>
    <property type="match status" value="1"/>
</dbReference>
<dbReference type="InterPro" id="IPR006600">
    <property type="entry name" value="HTH_CenpB_DNA-bd_dom"/>
</dbReference>
<dbReference type="Pfam" id="PF03221">
    <property type="entry name" value="HTH_Tnp_Tc5"/>
    <property type="match status" value="1"/>
</dbReference>
<dbReference type="Proteomes" id="UP001152622">
    <property type="component" value="Unassembled WGS sequence"/>
</dbReference>
<name>A0A9Q1E4K5_SYNKA</name>
<evidence type="ECO:0000313" key="6">
    <source>
        <dbReference type="EMBL" id="KAJ8332150.1"/>
    </source>
</evidence>
<protein>
    <recommendedName>
        <fullName evidence="8">HTH CENPB-type domain-containing protein</fullName>
    </recommendedName>
</protein>
<evidence type="ECO:0000259" key="5">
    <source>
        <dbReference type="Pfam" id="PF05225"/>
    </source>
</evidence>
<evidence type="ECO:0000313" key="7">
    <source>
        <dbReference type="Proteomes" id="UP001152622"/>
    </source>
</evidence>
<dbReference type="EMBL" id="JAINUF010000037">
    <property type="protein sequence ID" value="KAJ8332150.1"/>
    <property type="molecule type" value="Genomic_DNA"/>
</dbReference>
<dbReference type="SUPFAM" id="SSF46689">
    <property type="entry name" value="Homeodomain-like"/>
    <property type="match status" value="1"/>
</dbReference>
<comment type="caution">
    <text evidence="6">The sequence shown here is derived from an EMBL/GenBank/DDBJ whole genome shotgun (WGS) entry which is preliminary data.</text>
</comment>
<gene>
    <name evidence="6" type="ORF">SKAU_G00428780</name>
</gene>
<sequence>MTAAMEDCERGMPVRKAARIHQVPRQTLQDRVSGRVVHGSRSGGLTMLSPEDENSLVQYCLYCAPRGFPLTHRVLAAFATALPRKRHPGGNIPKLGKTWWKNFRARYIDVLSMRRPDNLDRARAACATREVVDQFYTLLDGTLEALGLKDKPSQIYNCDETGFAMERGPDTSSTSPGSSTTTSIPLAAAQPSTSSTTSTTTCTCSLHRQPTPEEHPLVAEGLIPRDLAALLPPIQRRPVRRLPVAARVITASEYEHQYLERVEKERAGNAERQRRAALKRQREMERAAVEETIEAVIAGVGTTTSEQWQHPRPNNRREKRRPVKRPYSVVSSTPAASSSASSSASTTVPVFTSGSVSPTATTPRTPPSGTQTAATTVITSTSTNAAIKIKKKGKRKWQAMEEEENVVCGVCGLRDPNTSGEVVSWVQCGHCILFTGGATPGGGVMSLKLPSLMKLEAGKLCLAGKSSIVIEHYTGPKKMTPPALKEVPRTGAIQDAIKQSVSRAQKKDAAWLCQLHSSPLALDWSAYNVGQDSAPKLKTMCLWTAA</sequence>
<keyword evidence="2" id="KW-0539">Nucleus</keyword>
<dbReference type="InterPro" id="IPR007889">
    <property type="entry name" value="HTH_Psq"/>
</dbReference>
<evidence type="ECO:0000256" key="3">
    <source>
        <dbReference type="SAM" id="MobiDB-lite"/>
    </source>
</evidence>
<evidence type="ECO:0000259" key="4">
    <source>
        <dbReference type="Pfam" id="PF03221"/>
    </source>
</evidence>
<feature type="compositionally biased region" description="Low complexity" evidence="3">
    <location>
        <begin position="34"/>
        <end position="44"/>
    </location>
</feature>
<dbReference type="Gene3D" id="1.10.10.60">
    <property type="entry name" value="Homeodomain-like"/>
    <property type="match status" value="1"/>
</dbReference>
<feature type="compositionally biased region" description="Basic residues" evidence="3">
    <location>
        <begin position="313"/>
        <end position="324"/>
    </location>
</feature>
<dbReference type="InterPro" id="IPR009057">
    <property type="entry name" value="Homeodomain-like_sf"/>
</dbReference>
<evidence type="ECO:0008006" key="8">
    <source>
        <dbReference type="Google" id="ProtNLM"/>
    </source>
</evidence>
<feature type="domain" description="HTH CENPB-type" evidence="4">
    <location>
        <begin position="50"/>
        <end position="109"/>
    </location>
</feature>
<dbReference type="OrthoDB" id="4327074at2759"/>